<comment type="caution">
    <text evidence="2">The sequence shown here is derived from an EMBL/GenBank/DDBJ whole genome shotgun (WGS) entry which is preliminary data.</text>
</comment>
<dbReference type="AlphaFoldDB" id="A0A0G1VGG9"/>
<evidence type="ECO:0000313" key="2">
    <source>
        <dbReference type="EMBL" id="KKW05633.1"/>
    </source>
</evidence>
<name>A0A0G1VGG9_9BACT</name>
<protein>
    <submittedName>
        <fullName evidence="2">Uncharacterized protein</fullName>
    </submittedName>
</protein>
<dbReference type="STRING" id="1618342.UY40_C0013G0011"/>
<accession>A0A0G1VGG9</accession>
<proteinExistence type="predicted"/>
<sequence length="119" mass="13213">MPALIPQPNGRGALRAGGTPGHKGGPGVPSKVVRMVWREALHRRLDIAEAIADYEERPEPRLRALDLMARIAGLARDADPVEREHEAPRVVFYVPANGRDVQRLVVSGIPRIELMERQE</sequence>
<feature type="region of interest" description="Disordered" evidence="1">
    <location>
        <begin position="1"/>
        <end position="29"/>
    </location>
</feature>
<organism evidence="2 3">
    <name type="scientific">candidate division CPR1 bacterium GW2011_GWC1_49_13</name>
    <dbReference type="NCBI Taxonomy" id="1618342"/>
    <lineage>
        <taxon>Bacteria</taxon>
        <taxon>candidate division CPR1</taxon>
    </lineage>
</organism>
<evidence type="ECO:0000313" key="3">
    <source>
        <dbReference type="Proteomes" id="UP000034119"/>
    </source>
</evidence>
<dbReference type="EMBL" id="LCPW01000013">
    <property type="protein sequence ID" value="KKW05633.1"/>
    <property type="molecule type" value="Genomic_DNA"/>
</dbReference>
<gene>
    <name evidence="2" type="ORF">UY40_C0013G0011</name>
</gene>
<evidence type="ECO:0000256" key="1">
    <source>
        <dbReference type="SAM" id="MobiDB-lite"/>
    </source>
</evidence>
<reference evidence="2 3" key="1">
    <citation type="journal article" date="2015" name="Nature">
        <title>rRNA introns, odd ribosomes, and small enigmatic genomes across a large radiation of phyla.</title>
        <authorList>
            <person name="Brown C.T."/>
            <person name="Hug L.A."/>
            <person name="Thomas B.C."/>
            <person name="Sharon I."/>
            <person name="Castelle C.J."/>
            <person name="Singh A."/>
            <person name="Wilkins M.J."/>
            <person name="Williams K.H."/>
            <person name="Banfield J.F."/>
        </authorList>
    </citation>
    <scope>NUCLEOTIDE SEQUENCE [LARGE SCALE GENOMIC DNA]</scope>
</reference>
<dbReference type="Proteomes" id="UP000034119">
    <property type="component" value="Unassembled WGS sequence"/>
</dbReference>
<dbReference type="PATRIC" id="fig|1618342.3.peg.453"/>
<feature type="compositionally biased region" description="Gly residues" evidence="1">
    <location>
        <begin position="18"/>
        <end position="27"/>
    </location>
</feature>